<keyword evidence="4" id="KW-0547">Nucleotide-binding</keyword>
<evidence type="ECO:0000256" key="1">
    <source>
        <dbReference type="ARBA" id="ARBA00004651"/>
    </source>
</evidence>
<dbReference type="EMBL" id="JBHLUN010000015">
    <property type="protein sequence ID" value="MFC0410367.1"/>
    <property type="molecule type" value="Genomic_DNA"/>
</dbReference>
<dbReference type="SUPFAM" id="SSF90123">
    <property type="entry name" value="ABC transporter transmembrane region"/>
    <property type="match status" value="1"/>
</dbReference>
<dbReference type="PANTHER" id="PTHR11384:SF59">
    <property type="entry name" value="LYSOSOMAL COBALAMIN TRANSPORTER ABCD4"/>
    <property type="match status" value="1"/>
</dbReference>
<dbReference type="PROSITE" id="PS50929">
    <property type="entry name" value="ABC_TM1F"/>
    <property type="match status" value="1"/>
</dbReference>
<evidence type="ECO:0000256" key="4">
    <source>
        <dbReference type="ARBA" id="ARBA00022741"/>
    </source>
</evidence>
<evidence type="ECO:0000256" key="7">
    <source>
        <dbReference type="ARBA" id="ARBA00023136"/>
    </source>
</evidence>
<dbReference type="InterPro" id="IPR011527">
    <property type="entry name" value="ABC1_TM_dom"/>
</dbReference>
<dbReference type="InterPro" id="IPR003439">
    <property type="entry name" value="ABC_transporter-like_ATP-bd"/>
</dbReference>
<keyword evidence="3 8" id="KW-0812">Transmembrane</keyword>
<dbReference type="GO" id="GO:0005524">
    <property type="term" value="F:ATP binding"/>
    <property type="evidence" value="ECO:0007669"/>
    <property type="project" value="UniProtKB-KW"/>
</dbReference>
<feature type="transmembrane region" description="Helical" evidence="8">
    <location>
        <begin position="158"/>
        <end position="177"/>
    </location>
</feature>
<sequence>MSGNNGNGSNGATTAIQTGALQGFLRLAGGYFRQERSARWLVSGLVALTILQIIIQIRFNLWNRDFFNALENRDKAQFFHQMTLFVALAVASMITAVYQLYVKQLVQLRWRQWLTMNLTSRWLFEGRHYQLEKTGGTDNPDQRIAEDARLSTEMAVDFATGLLNAVVMLVAFIGILWTISGPLYVTLFRHDLVIPGYMVWAALLYAVIGSALTYMVGKPMVALNYRRATREADLRFGLVHARENSESIALIGGEPDERRSIRVLLDQTAEAVRDLMQSQRRLMWLTSAYGMLTYVFPTIVAAPSYFSGAITLGGLMQIGSAFGSVQSSLNWFVDNFPRLAEWRSSVERLLTFNEALKGIDQLTSGERQSLIQRSLAREDGQEPQMLSFREVQVALVDGSVVINEATAEIRLGERVLIKGESGTGKSTLFRALAGVWPWGSGEIRMPPASATMFMPQRPYLPLGSLRAALAYPFNSRIASGESVVVALQKVGLPQLIDRLDDQERWDQTLSLGEQQRLAFARLILQKPKWVFMDEATSALDEANQDLMMELLEAELPEYSLISIGHRPSLDKFHDRILFLRRSSEGARLTFPVKRTITLKRMRDRLPRLRNGKRSAEVVEG</sequence>
<evidence type="ECO:0000256" key="3">
    <source>
        <dbReference type="ARBA" id="ARBA00022692"/>
    </source>
</evidence>
<evidence type="ECO:0000259" key="10">
    <source>
        <dbReference type="PROSITE" id="PS50929"/>
    </source>
</evidence>
<name>A0ABV6JXB5_9PROT</name>
<dbReference type="Pfam" id="PF06472">
    <property type="entry name" value="ABC_membrane_2"/>
    <property type="match status" value="1"/>
</dbReference>
<evidence type="ECO:0000256" key="8">
    <source>
        <dbReference type="SAM" id="Phobius"/>
    </source>
</evidence>
<dbReference type="InterPro" id="IPR025662">
    <property type="entry name" value="Sigma_54_int_dom_ATP-bd_1"/>
</dbReference>
<keyword evidence="7 8" id="KW-0472">Membrane</keyword>
<comment type="subcellular location">
    <subcellularLocation>
        <location evidence="1">Cell membrane</location>
        <topology evidence="1">Multi-pass membrane protein</topology>
    </subcellularLocation>
</comment>
<dbReference type="InterPro" id="IPR050835">
    <property type="entry name" value="ABC_transporter_sub-D"/>
</dbReference>
<dbReference type="Pfam" id="PF00005">
    <property type="entry name" value="ABC_tran"/>
    <property type="match status" value="1"/>
</dbReference>
<feature type="transmembrane region" description="Helical" evidence="8">
    <location>
        <begin position="197"/>
        <end position="217"/>
    </location>
</feature>
<feature type="domain" description="ABC transmembrane type-1" evidence="10">
    <location>
        <begin position="44"/>
        <end position="341"/>
    </location>
</feature>
<comment type="caution">
    <text evidence="11">The sequence shown here is derived from an EMBL/GenBank/DDBJ whole genome shotgun (WGS) entry which is preliminary data.</text>
</comment>
<dbReference type="PROSITE" id="PS00675">
    <property type="entry name" value="SIGMA54_INTERACT_1"/>
    <property type="match status" value="1"/>
</dbReference>
<dbReference type="SUPFAM" id="SSF52540">
    <property type="entry name" value="P-loop containing nucleoside triphosphate hydrolases"/>
    <property type="match status" value="1"/>
</dbReference>
<dbReference type="Proteomes" id="UP001589865">
    <property type="component" value="Unassembled WGS sequence"/>
</dbReference>
<protein>
    <submittedName>
        <fullName evidence="11">ABC transporter ATP-binding protein/permease</fullName>
    </submittedName>
</protein>
<dbReference type="SMART" id="SM00382">
    <property type="entry name" value="AAA"/>
    <property type="match status" value="1"/>
</dbReference>
<dbReference type="InterPro" id="IPR017871">
    <property type="entry name" value="ABC_transporter-like_CS"/>
</dbReference>
<keyword evidence="6 8" id="KW-1133">Transmembrane helix</keyword>
<dbReference type="PANTHER" id="PTHR11384">
    <property type="entry name" value="ATP-BINDING CASSETTE, SUB-FAMILY D MEMBER"/>
    <property type="match status" value="1"/>
</dbReference>
<dbReference type="CDD" id="cd03223">
    <property type="entry name" value="ABCD_peroxisomal_ALDP"/>
    <property type="match status" value="1"/>
</dbReference>
<evidence type="ECO:0000313" key="12">
    <source>
        <dbReference type="Proteomes" id="UP001589865"/>
    </source>
</evidence>
<dbReference type="PROSITE" id="PS50893">
    <property type="entry name" value="ABC_TRANSPORTER_2"/>
    <property type="match status" value="1"/>
</dbReference>
<evidence type="ECO:0000256" key="2">
    <source>
        <dbReference type="ARBA" id="ARBA00022448"/>
    </source>
</evidence>
<keyword evidence="12" id="KW-1185">Reference proteome</keyword>
<dbReference type="InterPro" id="IPR027417">
    <property type="entry name" value="P-loop_NTPase"/>
</dbReference>
<keyword evidence="5 11" id="KW-0067">ATP-binding</keyword>
<dbReference type="InterPro" id="IPR003593">
    <property type="entry name" value="AAA+_ATPase"/>
</dbReference>
<feature type="transmembrane region" description="Helical" evidence="8">
    <location>
        <begin position="282"/>
        <end position="306"/>
    </location>
</feature>
<keyword evidence="2" id="KW-0813">Transport</keyword>
<feature type="transmembrane region" description="Helical" evidence="8">
    <location>
        <begin position="79"/>
        <end position="101"/>
    </location>
</feature>
<evidence type="ECO:0000256" key="6">
    <source>
        <dbReference type="ARBA" id="ARBA00022989"/>
    </source>
</evidence>
<reference evidence="11 12" key="1">
    <citation type="submission" date="2024-09" db="EMBL/GenBank/DDBJ databases">
        <authorList>
            <person name="Sun Q."/>
            <person name="Mori K."/>
        </authorList>
    </citation>
    <scope>NUCLEOTIDE SEQUENCE [LARGE SCALE GENOMIC DNA]</scope>
    <source>
        <strain evidence="11 12">TBRC 5777</strain>
    </source>
</reference>
<gene>
    <name evidence="11" type="ORF">ACFFGY_19095</name>
</gene>
<evidence type="ECO:0000256" key="5">
    <source>
        <dbReference type="ARBA" id="ARBA00022840"/>
    </source>
</evidence>
<feature type="domain" description="ABC transporter" evidence="9">
    <location>
        <begin position="386"/>
        <end position="606"/>
    </location>
</feature>
<evidence type="ECO:0000313" key="11">
    <source>
        <dbReference type="EMBL" id="MFC0410367.1"/>
    </source>
</evidence>
<accession>A0ABV6JXB5</accession>
<proteinExistence type="predicted"/>
<evidence type="ECO:0000259" key="9">
    <source>
        <dbReference type="PROSITE" id="PS50893"/>
    </source>
</evidence>
<dbReference type="Gene3D" id="3.40.50.300">
    <property type="entry name" value="P-loop containing nucleotide triphosphate hydrolases"/>
    <property type="match status" value="1"/>
</dbReference>
<dbReference type="RefSeq" id="WP_377046119.1">
    <property type="nucleotide sequence ID" value="NZ_JBHLUN010000015.1"/>
</dbReference>
<feature type="transmembrane region" description="Helical" evidence="8">
    <location>
        <begin position="40"/>
        <end position="59"/>
    </location>
</feature>
<dbReference type="Gene3D" id="1.20.1560.10">
    <property type="entry name" value="ABC transporter type 1, transmembrane domain"/>
    <property type="match status" value="1"/>
</dbReference>
<dbReference type="PROSITE" id="PS00211">
    <property type="entry name" value="ABC_TRANSPORTER_1"/>
    <property type="match status" value="1"/>
</dbReference>
<organism evidence="11 12">
    <name type="scientific">Roseomonas elaeocarpi</name>
    <dbReference type="NCBI Taxonomy" id="907779"/>
    <lineage>
        <taxon>Bacteria</taxon>
        <taxon>Pseudomonadati</taxon>
        <taxon>Pseudomonadota</taxon>
        <taxon>Alphaproteobacteria</taxon>
        <taxon>Acetobacterales</taxon>
        <taxon>Roseomonadaceae</taxon>
        <taxon>Roseomonas</taxon>
    </lineage>
</organism>
<dbReference type="InterPro" id="IPR036640">
    <property type="entry name" value="ABC1_TM_sf"/>
</dbReference>